<keyword evidence="1 2" id="KW-0663">Pyridoxal phosphate</keyword>
<dbReference type="InterPro" id="IPR001608">
    <property type="entry name" value="Ala_racemase_N"/>
</dbReference>
<dbReference type="SUPFAM" id="SSF51419">
    <property type="entry name" value="PLP-binding barrel"/>
    <property type="match status" value="1"/>
</dbReference>
<feature type="domain" description="Alanine racemase N-terminal" evidence="5">
    <location>
        <begin position="13"/>
        <end position="232"/>
    </location>
</feature>
<dbReference type="FunFam" id="3.20.20.10:FF:000018">
    <property type="entry name" value="Pyridoxal phosphate homeostasis protein"/>
    <property type="match status" value="1"/>
</dbReference>
<protein>
    <recommendedName>
        <fullName evidence="2">Pyridoxal phosphate homeostasis protein</fullName>
        <shortName evidence="2">PLP homeostasis protein</shortName>
    </recommendedName>
</protein>
<reference evidence="6 7" key="1">
    <citation type="submission" date="2019-11" db="EMBL/GenBank/DDBJ databases">
        <authorList>
            <person name="Li X.-J."/>
            <person name="Feng X.-M."/>
        </authorList>
    </citation>
    <scope>NUCLEOTIDE SEQUENCE [LARGE SCALE GENOMIC DNA]</scope>
    <source>
        <strain evidence="6 7">XMNu-373</strain>
    </source>
</reference>
<sequence length="234" mass="25340">MLTDAQIHANVSALRERIDAACREAGRDAADVDLLLATKQVPADRIRVAIDAGARLIGENKVQELADKDAQLAGTECERHFIGHLQSNKVNHVLRYVTCIQSVDSIGLADRLQRRLDALDQNVDVLVQVNTSGEASKYGVPPEEASALVKEIAKRDRLRVRGLMTIGLPAATPDLIRPSYQSLRVVRDRIRDETGGSVSAGVLSMGMSRDLDIAIAEGSTMVRVGTAVFGARSY</sequence>
<dbReference type="HAMAP" id="MF_02087">
    <property type="entry name" value="PLP_homeostasis"/>
    <property type="match status" value="1"/>
</dbReference>
<name>A0A7K3M3A9_9ACTN</name>
<dbReference type="EMBL" id="WLZY01000003">
    <property type="protein sequence ID" value="NDL57804.1"/>
    <property type="molecule type" value="Genomic_DNA"/>
</dbReference>
<accession>A0A7K3M3A9</accession>
<proteinExistence type="inferred from homology"/>
<comment type="function">
    <text evidence="2">Pyridoxal 5'-phosphate (PLP)-binding protein, which is involved in PLP homeostasis.</text>
</comment>
<evidence type="ECO:0000256" key="1">
    <source>
        <dbReference type="ARBA" id="ARBA00022898"/>
    </source>
</evidence>
<organism evidence="6 7">
    <name type="scientific">Phytoactinopolyspora mesophila</name>
    <dbReference type="NCBI Taxonomy" id="2650750"/>
    <lineage>
        <taxon>Bacteria</taxon>
        <taxon>Bacillati</taxon>
        <taxon>Actinomycetota</taxon>
        <taxon>Actinomycetes</taxon>
        <taxon>Jiangellales</taxon>
        <taxon>Jiangellaceae</taxon>
        <taxon>Phytoactinopolyspora</taxon>
    </lineage>
</organism>
<dbReference type="InterPro" id="IPR029066">
    <property type="entry name" value="PLP-binding_barrel"/>
</dbReference>
<dbReference type="Proteomes" id="UP000460435">
    <property type="component" value="Unassembled WGS sequence"/>
</dbReference>
<comment type="cofactor">
    <cofactor evidence="3">
        <name>pyridoxal 5'-phosphate</name>
        <dbReference type="ChEBI" id="CHEBI:597326"/>
    </cofactor>
</comment>
<dbReference type="PANTHER" id="PTHR10146:SF14">
    <property type="entry name" value="PYRIDOXAL PHOSPHATE HOMEOSTASIS PROTEIN"/>
    <property type="match status" value="1"/>
</dbReference>
<dbReference type="Pfam" id="PF01168">
    <property type="entry name" value="Ala_racemase_N"/>
    <property type="match status" value="1"/>
</dbReference>
<evidence type="ECO:0000259" key="5">
    <source>
        <dbReference type="Pfam" id="PF01168"/>
    </source>
</evidence>
<dbReference type="PANTHER" id="PTHR10146">
    <property type="entry name" value="PROLINE SYNTHETASE CO-TRANSCRIBED BACTERIAL HOMOLOG PROTEIN"/>
    <property type="match status" value="1"/>
</dbReference>
<keyword evidence="7" id="KW-1185">Reference proteome</keyword>
<dbReference type="NCBIfam" id="TIGR00044">
    <property type="entry name" value="YggS family pyridoxal phosphate-dependent enzyme"/>
    <property type="match status" value="1"/>
</dbReference>
<comment type="caution">
    <text evidence="6">The sequence shown here is derived from an EMBL/GenBank/DDBJ whole genome shotgun (WGS) entry which is preliminary data.</text>
</comment>
<dbReference type="GO" id="GO:0030170">
    <property type="term" value="F:pyridoxal phosphate binding"/>
    <property type="evidence" value="ECO:0007669"/>
    <property type="project" value="UniProtKB-UniRule"/>
</dbReference>
<gene>
    <name evidence="6" type="ORF">F7O44_12025</name>
</gene>
<evidence type="ECO:0000313" key="7">
    <source>
        <dbReference type="Proteomes" id="UP000460435"/>
    </source>
</evidence>
<evidence type="ECO:0000313" key="6">
    <source>
        <dbReference type="EMBL" id="NDL57804.1"/>
    </source>
</evidence>
<dbReference type="Gene3D" id="3.20.20.10">
    <property type="entry name" value="Alanine racemase"/>
    <property type="match status" value="1"/>
</dbReference>
<dbReference type="InterPro" id="IPR011078">
    <property type="entry name" value="PyrdxlP_homeostasis"/>
</dbReference>
<dbReference type="PIRSF" id="PIRSF004848">
    <property type="entry name" value="YBL036c_PLPDEIII"/>
    <property type="match status" value="1"/>
</dbReference>
<dbReference type="AlphaFoldDB" id="A0A7K3M3A9"/>
<evidence type="ECO:0000256" key="2">
    <source>
        <dbReference type="HAMAP-Rule" id="MF_02087"/>
    </source>
</evidence>
<comment type="similarity">
    <text evidence="2 4">Belongs to the pyridoxal phosphate-binding protein YggS/PROSC family.</text>
</comment>
<evidence type="ECO:0000256" key="3">
    <source>
        <dbReference type="PIRSR" id="PIRSR004848-1"/>
    </source>
</evidence>
<evidence type="ECO:0000256" key="4">
    <source>
        <dbReference type="RuleBase" id="RU004514"/>
    </source>
</evidence>
<dbReference type="CDD" id="cd00635">
    <property type="entry name" value="PLPDE_III_YBL036c_like"/>
    <property type="match status" value="1"/>
</dbReference>
<feature type="modified residue" description="N6-(pyridoxal phosphate)lysine" evidence="2 3">
    <location>
        <position position="39"/>
    </location>
</feature>
<dbReference type="RefSeq" id="WP_162450457.1">
    <property type="nucleotide sequence ID" value="NZ_WLZY01000003.1"/>
</dbReference>